<proteinExistence type="predicted"/>
<feature type="transmembrane region" description="Helical" evidence="5">
    <location>
        <begin position="39"/>
        <end position="59"/>
    </location>
</feature>
<sequence length="297" mass="30981">MAISAAREVRILTISLAVSVGLALVALGLGLALGIRVLVFDGAFGVIGIATTWMAIAAVKIAREAPTRLNPFGRAAVTPLVVAAQGVAALAALVVAVGDAVIVILDGGEEVQMGAVVAYGIAVAVVSTGMAIWLGLIRSDLVHAESLEWRGGAIRAAMVAVAAVAAILIAAASWHGLLPYVDPVLVLASCALVAPMPISLVRTGVRELLEGAPPPEVSARVTAAVESAAAEFGLHDEHLIRSSKLGNRLNLEVLFRVEPGCTIERQDLVRRHILRELEPLEMEIWSTVELTTEQTLD</sequence>
<dbReference type="InterPro" id="IPR027469">
    <property type="entry name" value="Cation_efflux_TMD_sf"/>
</dbReference>
<feature type="transmembrane region" description="Helical" evidence="5">
    <location>
        <begin position="156"/>
        <end position="177"/>
    </location>
</feature>
<dbReference type="Pfam" id="PF01545">
    <property type="entry name" value="Cation_efflux"/>
    <property type="match status" value="1"/>
</dbReference>
<evidence type="ECO:0000313" key="8">
    <source>
        <dbReference type="Proteomes" id="UP000278886"/>
    </source>
</evidence>
<feature type="transmembrane region" description="Helical" evidence="5">
    <location>
        <begin position="80"/>
        <end position="104"/>
    </location>
</feature>
<dbReference type="GO" id="GO:0016020">
    <property type="term" value="C:membrane"/>
    <property type="evidence" value="ECO:0007669"/>
    <property type="project" value="UniProtKB-SubCell"/>
</dbReference>
<feature type="transmembrane region" description="Helical" evidence="5">
    <location>
        <begin position="183"/>
        <end position="201"/>
    </location>
</feature>
<evidence type="ECO:0000256" key="4">
    <source>
        <dbReference type="ARBA" id="ARBA00023136"/>
    </source>
</evidence>
<feature type="transmembrane region" description="Helical" evidence="5">
    <location>
        <begin position="12"/>
        <end position="33"/>
    </location>
</feature>
<feature type="transmembrane region" description="Helical" evidence="5">
    <location>
        <begin position="116"/>
        <end position="136"/>
    </location>
</feature>
<evidence type="ECO:0000256" key="1">
    <source>
        <dbReference type="ARBA" id="ARBA00004141"/>
    </source>
</evidence>
<organism evidence="7 8">
    <name type="scientific">Protaetiibacter intestinalis</name>
    <dbReference type="NCBI Taxonomy" id="2419774"/>
    <lineage>
        <taxon>Bacteria</taxon>
        <taxon>Bacillati</taxon>
        <taxon>Actinomycetota</taxon>
        <taxon>Actinomycetes</taxon>
        <taxon>Micrococcales</taxon>
        <taxon>Microbacteriaceae</taxon>
        <taxon>Protaetiibacter</taxon>
    </lineage>
</organism>
<evidence type="ECO:0000259" key="6">
    <source>
        <dbReference type="Pfam" id="PF01545"/>
    </source>
</evidence>
<dbReference type="InterPro" id="IPR058533">
    <property type="entry name" value="Cation_efflux_TM"/>
</dbReference>
<dbReference type="OrthoDB" id="4475884at2"/>
<gene>
    <name evidence="7" type="ORF">D7I47_06880</name>
</gene>
<keyword evidence="8" id="KW-1185">Reference proteome</keyword>
<dbReference type="RefSeq" id="WP_120762354.1">
    <property type="nucleotide sequence ID" value="NZ_CP032630.1"/>
</dbReference>
<dbReference type="Proteomes" id="UP000278886">
    <property type="component" value="Chromosome"/>
</dbReference>
<keyword evidence="2 5" id="KW-0812">Transmembrane</keyword>
<feature type="domain" description="Cation efflux protein transmembrane" evidence="6">
    <location>
        <begin position="12"/>
        <end position="209"/>
    </location>
</feature>
<dbReference type="GO" id="GO:0008324">
    <property type="term" value="F:monoatomic cation transmembrane transporter activity"/>
    <property type="evidence" value="ECO:0007669"/>
    <property type="project" value="InterPro"/>
</dbReference>
<name>A0A387BA51_9MICO</name>
<keyword evidence="3 5" id="KW-1133">Transmembrane helix</keyword>
<evidence type="ECO:0000256" key="3">
    <source>
        <dbReference type="ARBA" id="ARBA00022989"/>
    </source>
</evidence>
<protein>
    <submittedName>
        <fullName evidence="7">Cation efflux family transporter</fullName>
    </submittedName>
</protein>
<evidence type="ECO:0000256" key="5">
    <source>
        <dbReference type="SAM" id="Phobius"/>
    </source>
</evidence>
<evidence type="ECO:0000313" key="7">
    <source>
        <dbReference type="EMBL" id="AYF98006.1"/>
    </source>
</evidence>
<reference evidence="8" key="1">
    <citation type="submission" date="2018-09" db="EMBL/GenBank/DDBJ databases">
        <title>Genome sequencing of strain 2DFWR-13.</title>
        <authorList>
            <person name="Heo J."/>
            <person name="Kim S.-J."/>
            <person name="Kwon S.-W."/>
        </authorList>
    </citation>
    <scope>NUCLEOTIDE SEQUENCE [LARGE SCALE GENOMIC DNA]</scope>
    <source>
        <strain evidence="8">2DFWR-13</strain>
    </source>
</reference>
<dbReference type="EMBL" id="CP032630">
    <property type="protein sequence ID" value="AYF98006.1"/>
    <property type="molecule type" value="Genomic_DNA"/>
</dbReference>
<dbReference type="SUPFAM" id="SSF161111">
    <property type="entry name" value="Cation efflux protein transmembrane domain-like"/>
    <property type="match status" value="1"/>
</dbReference>
<evidence type="ECO:0000256" key="2">
    <source>
        <dbReference type="ARBA" id="ARBA00022692"/>
    </source>
</evidence>
<dbReference type="AlphaFoldDB" id="A0A387BA51"/>
<comment type="subcellular location">
    <subcellularLocation>
        <location evidence="1">Membrane</location>
        <topology evidence="1">Multi-pass membrane protein</topology>
    </subcellularLocation>
</comment>
<dbReference type="Gene3D" id="1.20.1510.10">
    <property type="entry name" value="Cation efflux protein transmembrane domain"/>
    <property type="match status" value="1"/>
</dbReference>
<keyword evidence="4 5" id="KW-0472">Membrane</keyword>
<accession>A0A387BA51</accession>
<dbReference type="KEGG" id="lyd:D7I47_06880"/>